<dbReference type="Gene3D" id="1.10.10.60">
    <property type="entry name" value="Homeodomain-like"/>
    <property type="match status" value="2"/>
</dbReference>
<dbReference type="SMART" id="SM00342">
    <property type="entry name" value="HTH_ARAC"/>
    <property type="match status" value="1"/>
</dbReference>
<keyword evidence="3" id="KW-0804">Transcription</keyword>
<dbReference type="PRINTS" id="PR00032">
    <property type="entry name" value="HTHARAC"/>
</dbReference>
<dbReference type="InterPro" id="IPR050204">
    <property type="entry name" value="AraC_XylS_family_regulators"/>
</dbReference>
<evidence type="ECO:0000256" key="1">
    <source>
        <dbReference type="ARBA" id="ARBA00023015"/>
    </source>
</evidence>
<organism evidence="6 7">
    <name type="scientific">Asanoa iriomotensis</name>
    <dbReference type="NCBI Taxonomy" id="234613"/>
    <lineage>
        <taxon>Bacteria</taxon>
        <taxon>Bacillati</taxon>
        <taxon>Actinomycetota</taxon>
        <taxon>Actinomycetes</taxon>
        <taxon>Micromonosporales</taxon>
        <taxon>Micromonosporaceae</taxon>
        <taxon>Asanoa</taxon>
    </lineage>
</organism>
<dbReference type="SUPFAM" id="SSF46689">
    <property type="entry name" value="Homeodomain-like"/>
    <property type="match status" value="2"/>
</dbReference>
<dbReference type="Pfam" id="PF12852">
    <property type="entry name" value="Cupin_6"/>
    <property type="match status" value="1"/>
</dbReference>
<dbReference type="InterPro" id="IPR032783">
    <property type="entry name" value="AraC_lig"/>
</dbReference>
<dbReference type="EMBL" id="BONC01000121">
    <property type="protein sequence ID" value="GIF61678.1"/>
    <property type="molecule type" value="Genomic_DNA"/>
</dbReference>
<keyword evidence="2" id="KW-0238">DNA-binding</keyword>
<protein>
    <submittedName>
        <fullName evidence="6">AraC family transcriptional regulator</fullName>
    </submittedName>
</protein>
<evidence type="ECO:0000313" key="7">
    <source>
        <dbReference type="Proteomes" id="UP000624325"/>
    </source>
</evidence>
<dbReference type="PROSITE" id="PS00041">
    <property type="entry name" value="HTH_ARAC_FAMILY_1"/>
    <property type="match status" value="1"/>
</dbReference>
<accession>A0ABQ4CFX7</accession>
<evidence type="ECO:0000259" key="5">
    <source>
        <dbReference type="PROSITE" id="PS01124"/>
    </source>
</evidence>
<dbReference type="InterPro" id="IPR009057">
    <property type="entry name" value="Homeodomain-like_sf"/>
</dbReference>
<feature type="transmembrane region" description="Helical" evidence="4">
    <location>
        <begin position="12"/>
        <end position="31"/>
    </location>
</feature>
<dbReference type="PANTHER" id="PTHR46796">
    <property type="entry name" value="HTH-TYPE TRANSCRIPTIONAL ACTIVATOR RHAS-RELATED"/>
    <property type="match status" value="1"/>
</dbReference>
<gene>
    <name evidence="6" type="ORF">Air01nite_77730</name>
</gene>
<keyword evidence="4" id="KW-1133">Transmembrane helix</keyword>
<dbReference type="Pfam" id="PF12833">
    <property type="entry name" value="HTH_18"/>
    <property type="match status" value="1"/>
</dbReference>
<evidence type="ECO:0000313" key="6">
    <source>
        <dbReference type="EMBL" id="GIF61678.1"/>
    </source>
</evidence>
<feature type="domain" description="HTH araC/xylS-type" evidence="5">
    <location>
        <begin position="205"/>
        <end position="303"/>
    </location>
</feature>
<dbReference type="PROSITE" id="PS01124">
    <property type="entry name" value="HTH_ARAC_FAMILY_2"/>
    <property type="match status" value="1"/>
</dbReference>
<keyword evidence="7" id="KW-1185">Reference proteome</keyword>
<dbReference type="InterPro" id="IPR018062">
    <property type="entry name" value="HTH_AraC-typ_CS"/>
</dbReference>
<sequence>MAHDPLTDALALAGASGIVSGALTATGGWAVRFHPRARLKVTAVLQGSCRMLVDDATDPIDLTAGDVAVLNGRGSELLATDLSAEPVDGTALFAASAGRLVTLPFAGDDAPRTVLVGGHVRMNQIGDDLLLATLPPVSVIPGGAPTIGWLLDRVVQELTTARPGAELALRQYAQLLFLEVMRSLLDSPTDLPPGWLRLLTDQRLAPAVRSMHADPARAWHLNDLARSATMSRTAFAARFTAVAGVPPLTYLQHWRIRVAQQSLRETDTSVAALAASLGYTSESAFSTAFKRRTGTAPRNYRKGQQT</sequence>
<dbReference type="InterPro" id="IPR018060">
    <property type="entry name" value="HTH_AraC"/>
</dbReference>
<dbReference type="RefSeq" id="WP_203708491.1">
    <property type="nucleotide sequence ID" value="NZ_BAAALU010000007.1"/>
</dbReference>
<evidence type="ECO:0000256" key="3">
    <source>
        <dbReference type="ARBA" id="ARBA00023163"/>
    </source>
</evidence>
<evidence type="ECO:0000256" key="2">
    <source>
        <dbReference type="ARBA" id="ARBA00023125"/>
    </source>
</evidence>
<reference evidence="6 7" key="1">
    <citation type="submission" date="2021-01" db="EMBL/GenBank/DDBJ databases">
        <title>Whole genome shotgun sequence of Asanoa iriomotensis NBRC 100142.</title>
        <authorList>
            <person name="Komaki H."/>
            <person name="Tamura T."/>
        </authorList>
    </citation>
    <scope>NUCLEOTIDE SEQUENCE [LARGE SCALE GENOMIC DNA]</scope>
    <source>
        <strain evidence="6 7">NBRC 100142</strain>
    </source>
</reference>
<comment type="caution">
    <text evidence="6">The sequence shown here is derived from an EMBL/GenBank/DDBJ whole genome shotgun (WGS) entry which is preliminary data.</text>
</comment>
<dbReference type="PANTHER" id="PTHR46796:SF7">
    <property type="entry name" value="ARAC FAMILY TRANSCRIPTIONAL REGULATOR"/>
    <property type="match status" value="1"/>
</dbReference>
<dbReference type="InterPro" id="IPR020449">
    <property type="entry name" value="Tscrpt_reg_AraC-type_HTH"/>
</dbReference>
<name>A0ABQ4CFX7_9ACTN</name>
<keyword evidence="4" id="KW-0472">Membrane</keyword>
<keyword evidence="4" id="KW-0812">Transmembrane</keyword>
<evidence type="ECO:0000256" key="4">
    <source>
        <dbReference type="SAM" id="Phobius"/>
    </source>
</evidence>
<keyword evidence="1" id="KW-0805">Transcription regulation</keyword>
<dbReference type="Proteomes" id="UP000624325">
    <property type="component" value="Unassembled WGS sequence"/>
</dbReference>
<proteinExistence type="predicted"/>